<dbReference type="EMBL" id="BSUJ01000001">
    <property type="protein sequence ID" value="GMA19089.1"/>
    <property type="molecule type" value="Genomic_DNA"/>
</dbReference>
<organism evidence="7 8">
    <name type="scientific">Arsenicicoccus piscis</name>
    <dbReference type="NCBI Taxonomy" id="673954"/>
    <lineage>
        <taxon>Bacteria</taxon>
        <taxon>Bacillati</taxon>
        <taxon>Actinomycetota</taxon>
        <taxon>Actinomycetes</taxon>
        <taxon>Micrococcales</taxon>
        <taxon>Intrasporangiaceae</taxon>
        <taxon>Arsenicicoccus</taxon>
    </lineage>
</organism>
<evidence type="ECO:0000259" key="5">
    <source>
        <dbReference type="PROSITE" id="PS50883"/>
    </source>
</evidence>
<evidence type="ECO:0000313" key="8">
    <source>
        <dbReference type="Proteomes" id="UP001157109"/>
    </source>
</evidence>
<dbReference type="Gene3D" id="1.25.40.10">
    <property type="entry name" value="Tetratricopeptide repeat domain"/>
    <property type="match status" value="1"/>
</dbReference>
<dbReference type="InterPro" id="IPR029787">
    <property type="entry name" value="Nucleotide_cyclase"/>
</dbReference>
<dbReference type="Pfam" id="PF00563">
    <property type="entry name" value="EAL"/>
    <property type="match status" value="1"/>
</dbReference>
<feature type="compositionally biased region" description="Basic and acidic residues" evidence="4">
    <location>
        <begin position="905"/>
        <end position="925"/>
    </location>
</feature>
<dbReference type="NCBIfam" id="TIGR00002">
    <property type="entry name" value="S16"/>
    <property type="match status" value="1"/>
</dbReference>
<dbReference type="SUPFAM" id="SSF141868">
    <property type="entry name" value="EAL domain-like"/>
    <property type="match status" value="1"/>
</dbReference>
<dbReference type="SUPFAM" id="SSF48452">
    <property type="entry name" value="TPR-like"/>
    <property type="match status" value="1"/>
</dbReference>
<dbReference type="PROSITE" id="PS00732">
    <property type="entry name" value="RIBOSOMAL_S16"/>
    <property type="match status" value="1"/>
</dbReference>
<dbReference type="InterPro" id="IPR023803">
    <property type="entry name" value="Ribosomal_bS16_dom_sf"/>
</dbReference>
<dbReference type="Pfam" id="PF00990">
    <property type="entry name" value="GGDEF"/>
    <property type="match status" value="1"/>
</dbReference>
<dbReference type="InterPro" id="IPR035919">
    <property type="entry name" value="EAL_sf"/>
</dbReference>
<sequence>MRTWALLAASQIDEAEVAAERAQDAVAERLPEHELTGAVRATVAARSGAVAMAREEFDRAARRLSDAAEQDAEAAHPLQGEVEILLAALMRTVGEPGLGLPYLERALDRVGPSTPPGVQAPIYAEQARLLVDNGRLDLALAAAERAAELVELTDLSPVPFRLLVADVKSHFADRYAATDLEALAEAEQAADGLVPVETSLALARARQRLGDPEGSLAALADHHAVSGLPRRIRNDVYDLLAQALTDSGDLLGALKVLQEQKRADRLEDRHVTATRVAELVTSLRHGLLESDLQKAIVREEQLRTLVRQRTAELTWRTAHDELTGLFSREAVVERLAMPLLPGGWRTVAFVDLDRFRVVNDAHGHRAGDVLLTAVGRRLETGALRLPGRTTVARLGGDEFVVIVDSADEINPIELARDVQGQICQPVDVPGLGPVRPDASVGVVQVGPAGPRAELVEEHDLLRDAESALHRAKAEGGGQVWVFGESDRRAALRRFEVELELRRAIAEGRVRAAYDPIVSLADGAVVGVECLSRLLDGDRVVPAAEFIDIAEESGLVDQLGALVTQQAFADLAAAHQPWFVAVNLSARELRREDLAAELSGWVGAAGLTMDRVVVEVTERSFVHAASTEASCLFEIARAGAGLAIDDFSTGHSSMVHLSWMPLTLLKIDRSLVVRAAYSGADRTLVSAVITMAQTLGLNVVAEGVESVELYQVMRELGCDYAQGHLFGEYQRVSDIPEVYDIDAVSGPPTIWQNRSLYPCARSLLLPARLPPSHGTPRVPHPVWPRLTTKKQETTYVAVKIRLKRMGKIRAPFYRVVVMDSRTKRDGRAIEEIGIYHPTQQPSRIEIDSERVQYWLGVGAQPTEQVLALLKVTGDWQKHKGLPGAEGTLEVAAPRPDKRALYEEAVKKAELEPKETPRKKAEKKAEPAAEPTEAPAAESTESTEAAAPAESTEAPAAEATDEKAEA</sequence>
<dbReference type="InterPro" id="IPR043128">
    <property type="entry name" value="Rev_trsase/Diguanyl_cyclase"/>
</dbReference>
<keyword evidence="1 3" id="KW-0689">Ribosomal protein</keyword>
<dbReference type="InterPro" id="IPR011990">
    <property type="entry name" value="TPR-like_helical_dom_sf"/>
</dbReference>
<dbReference type="InterPro" id="IPR000160">
    <property type="entry name" value="GGDEF_dom"/>
</dbReference>
<dbReference type="Gene3D" id="3.20.20.450">
    <property type="entry name" value="EAL domain"/>
    <property type="match status" value="1"/>
</dbReference>
<comment type="similarity">
    <text evidence="3">Belongs to the bacterial ribosomal protein bS16 family.</text>
</comment>
<dbReference type="PROSITE" id="PS50883">
    <property type="entry name" value="EAL"/>
    <property type="match status" value="1"/>
</dbReference>
<evidence type="ECO:0000313" key="7">
    <source>
        <dbReference type="EMBL" id="GMA19089.1"/>
    </source>
</evidence>
<feature type="compositionally biased region" description="Low complexity" evidence="4">
    <location>
        <begin position="926"/>
        <end position="956"/>
    </location>
</feature>
<dbReference type="CDD" id="cd01949">
    <property type="entry name" value="GGDEF"/>
    <property type="match status" value="1"/>
</dbReference>
<dbReference type="SMART" id="SM00052">
    <property type="entry name" value="EAL"/>
    <property type="match status" value="1"/>
</dbReference>
<dbReference type="Pfam" id="PF00886">
    <property type="entry name" value="Ribosomal_S16"/>
    <property type="match status" value="1"/>
</dbReference>
<reference evidence="8" key="1">
    <citation type="journal article" date="2019" name="Int. J. Syst. Evol. Microbiol.">
        <title>The Global Catalogue of Microorganisms (GCM) 10K type strain sequencing project: providing services to taxonomists for standard genome sequencing and annotation.</title>
        <authorList>
            <consortium name="The Broad Institute Genomics Platform"/>
            <consortium name="The Broad Institute Genome Sequencing Center for Infectious Disease"/>
            <person name="Wu L."/>
            <person name="Ma J."/>
        </authorList>
    </citation>
    <scope>NUCLEOTIDE SEQUENCE [LARGE SCALE GENOMIC DNA]</scope>
    <source>
        <strain evidence="8">NBRC 105830</strain>
    </source>
</reference>
<dbReference type="CDD" id="cd01948">
    <property type="entry name" value="EAL"/>
    <property type="match status" value="1"/>
</dbReference>
<dbReference type="NCBIfam" id="NF011093">
    <property type="entry name" value="PRK14520.1"/>
    <property type="match status" value="1"/>
</dbReference>
<feature type="domain" description="GGDEF" evidence="6">
    <location>
        <begin position="343"/>
        <end position="484"/>
    </location>
</feature>
<feature type="region of interest" description="Disordered" evidence="4">
    <location>
        <begin position="905"/>
        <end position="964"/>
    </location>
</feature>
<dbReference type="Proteomes" id="UP001157109">
    <property type="component" value="Unassembled WGS sequence"/>
</dbReference>
<proteinExistence type="inferred from homology"/>
<evidence type="ECO:0000259" key="6">
    <source>
        <dbReference type="PROSITE" id="PS50887"/>
    </source>
</evidence>
<accession>A0ABQ6HKV8</accession>
<dbReference type="SMART" id="SM00267">
    <property type="entry name" value="GGDEF"/>
    <property type="match status" value="1"/>
</dbReference>
<feature type="domain" description="EAL" evidence="5">
    <location>
        <begin position="493"/>
        <end position="742"/>
    </location>
</feature>
<dbReference type="InterPro" id="IPR000307">
    <property type="entry name" value="Ribosomal_bS16"/>
</dbReference>
<evidence type="ECO:0000256" key="1">
    <source>
        <dbReference type="ARBA" id="ARBA00022980"/>
    </source>
</evidence>
<dbReference type="HAMAP" id="MF_00385">
    <property type="entry name" value="Ribosomal_bS16"/>
    <property type="match status" value="1"/>
</dbReference>
<dbReference type="Gene3D" id="3.30.1320.10">
    <property type="match status" value="1"/>
</dbReference>
<dbReference type="InterPro" id="IPR050706">
    <property type="entry name" value="Cyclic-di-GMP_PDE-like"/>
</dbReference>
<dbReference type="SUPFAM" id="SSF55073">
    <property type="entry name" value="Nucleotide cyclase"/>
    <property type="match status" value="1"/>
</dbReference>
<name>A0ABQ6HKV8_9MICO</name>
<evidence type="ECO:0000256" key="4">
    <source>
        <dbReference type="SAM" id="MobiDB-lite"/>
    </source>
</evidence>
<comment type="caution">
    <text evidence="7">The sequence shown here is derived from an EMBL/GenBank/DDBJ whole genome shotgun (WGS) entry which is preliminary data.</text>
</comment>
<gene>
    <name evidence="3" type="primary">rpsP</name>
    <name evidence="7" type="ORF">GCM10025862_11100</name>
</gene>
<dbReference type="InterPro" id="IPR020592">
    <property type="entry name" value="Ribosomal_bS16_CS"/>
</dbReference>
<dbReference type="SUPFAM" id="SSF54565">
    <property type="entry name" value="Ribosomal protein S16"/>
    <property type="match status" value="1"/>
</dbReference>
<dbReference type="InterPro" id="IPR001633">
    <property type="entry name" value="EAL_dom"/>
</dbReference>
<dbReference type="NCBIfam" id="TIGR00254">
    <property type="entry name" value="GGDEF"/>
    <property type="match status" value="1"/>
</dbReference>
<evidence type="ECO:0000256" key="3">
    <source>
        <dbReference type="HAMAP-Rule" id="MF_00385"/>
    </source>
</evidence>
<evidence type="ECO:0000256" key="2">
    <source>
        <dbReference type="ARBA" id="ARBA00023274"/>
    </source>
</evidence>
<dbReference type="PANTHER" id="PTHR33121">
    <property type="entry name" value="CYCLIC DI-GMP PHOSPHODIESTERASE PDEF"/>
    <property type="match status" value="1"/>
</dbReference>
<keyword evidence="2 3" id="KW-0687">Ribonucleoprotein</keyword>
<keyword evidence="8" id="KW-1185">Reference proteome</keyword>
<protein>
    <recommendedName>
        <fullName evidence="3">Small ribosomal subunit protein bS16</fullName>
    </recommendedName>
</protein>
<dbReference type="PANTHER" id="PTHR33121:SF70">
    <property type="entry name" value="SIGNALING PROTEIN YKOW"/>
    <property type="match status" value="1"/>
</dbReference>
<dbReference type="PROSITE" id="PS50887">
    <property type="entry name" value="GGDEF"/>
    <property type="match status" value="1"/>
</dbReference>
<dbReference type="Gene3D" id="3.30.70.270">
    <property type="match status" value="1"/>
</dbReference>